<dbReference type="RefSeq" id="WP_338293788.1">
    <property type="nucleotide sequence ID" value="NZ_AP027272.1"/>
</dbReference>
<dbReference type="EMBL" id="AP027272">
    <property type="protein sequence ID" value="BDX07698.1"/>
    <property type="molecule type" value="Genomic_DNA"/>
</dbReference>
<dbReference type="InterPro" id="IPR003715">
    <property type="entry name" value="Poly_export_N"/>
</dbReference>
<keyword evidence="6" id="KW-0812">Transmembrane</keyword>
<dbReference type="GO" id="GO:0015159">
    <property type="term" value="F:polysaccharide transmembrane transporter activity"/>
    <property type="evidence" value="ECO:0007669"/>
    <property type="project" value="InterPro"/>
</dbReference>
<evidence type="ECO:0000256" key="1">
    <source>
        <dbReference type="ARBA" id="ARBA00004571"/>
    </source>
</evidence>
<gene>
    <name evidence="19" type="primary">wza</name>
    <name evidence="19" type="ORF">MACH26_32190</name>
</gene>
<name>A0AA48KRL2_9ALTE</name>
<dbReference type="KEGG" id="pmaw:MACH26_32190"/>
<keyword evidence="13" id="KW-0998">Cell outer membrane</keyword>
<dbReference type="Proteomes" id="UP001333710">
    <property type="component" value="Chromosome"/>
</dbReference>
<evidence type="ECO:0000256" key="7">
    <source>
        <dbReference type="ARBA" id="ARBA00022729"/>
    </source>
</evidence>
<dbReference type="InterPro" id="IPR019554">
    <property type="entry name" value="Soluble_ligand-bd"/>
</dbReference>
<protein>
    <submittedName>
        <fullName evidence="19">Sugar transporter</fullName>
    </submittedName>
</protein>
<comment type="subcellular location">
    <subcellularLocation>
        <location evidence="1">Cell outer membrane</location>
        <topology evidence="1">Multi-pass membrane protein</topology>
    </subcellularLocation>
</comment>
<dbReference type="Pfam" id="PF02563">
    <property type="entry name" value="Poly_export"/>
    <property type="match status" value="1"/>
</dbReference>
<keyword evidence="10" id="KW-0626">Porin</keyword>
<feature type="chain" id="PRO_5041407070" evidence="15">
    <location>
        <begin position="25"/>
        <end position="917"/>
    </location>
</feature>
<dbReference type="InterPro" id="IPR049712">
    <property type="entry name" value="Poly_export"/>
</dbReference>
<evidence type="ECO:0000256" key="4">
    <source>
        <dbReference type="ARBA" id="ARBA00022452"/>
    </source>
</evidence>
<accession>A0AA48KRL2</accession>
<evidence type="ECO:0000259" key="18">
    <source>
        <dbReference type="Pfam" id="PF22461"/>
    </source>
</evidence>
<evidence type="ECO:0000313" key="19">
    <source>
        <dbReference type="EMBL" id="BDX07698.1"/>
    </source>
</evidence>
<dbReference type="Pfam" id="PF22461">
    <property type="entry name" value="SLBB_2"/>
    <property type="match status" value="1"/>
</dbReference>
<evidence type="ECO:0000256" key="11">
    <source>
        <dbReference type="ARBA" id="ARBA00023136"/>
    </source>
</evidence>
<evidence type="ECO:0000256" key="8">
    <source>
        <dbReference type="ARBA" id="ARBA00023047"/>
    </source>
</evidence>
<dbReference type="GO" id="GO:0009279">
    <property type="term" value="C:cell outer membrane"/>
    <property type="evidence" value="ECO:0007669"/>
    <property type="project" value="UniProtKB-SubCell"/>
</dbReference>
<dbReference type="PANTHER" id="PTHR33619">
    <property type="entry name" value="POLYSACCHARIDE EXPORT PROTEIN GFCE-RELATED"/>
    <property type="match status" value="1"/>
</dbReference>
<dbReference type="InterPro" id="IPR054765">
    <property type="entry name" value="SLBB_dom"/>
</dbReference>
<evidence type="ECO:0000256" key="9">
    <source>
        <dbReference type="ARBA" id="ARBA00023065"/>
    </source>
</evidence>
<dbReference type="Gene3D" id="3.10.560.10">
    <property type="entry name" value="Outer membrane lipoprotein wza domain like"/>
    <property type="match status" value="5"/>
</dbReference>
<sequence length="917" mass="101024">MLEKRVLSIFLMLLVWATTFAVNAQLSQAPTAQQLEQFKRLPPQQQRVLAKQLGMDYNVIRQYIGNSGNANQPAIDSSDSTVFPRGTEFDQLGNPVSYEDPIAKFLQIENQELKPYGYDLFSGSPSTFAPATDSPVPANYILGVGDTLDIQIYGKENQNYTLQVDREGLVVIPSMKPLKIAGLTFSEAKKFISSEISKFLIGVESHVSMGQLRSMRIFVLGEAYTPGAYTVSSLTTITQALFLSGGVSDIASLRNIQLKRAGKTISTLDIYDLLTSGNTEDDALLQPGDVVFIPTVESSVTIKGHVRRPAIYELKNNTSFADVIQLAGGFASDAYRGALNVQRFSSGAVTQLTIQSEDMNKPVESGDVIDVSGVSDSLDSAVTLVGAVARPGPVQWYQGIKLSNLISNRKKDLLAEVDLDYALVLKDYQTGENLQIKQFRPVRLLAGDTEHDFELDKEDIIVFFSQVESTGLGGEDIQSLALTKSGLQEKEKQAWKERIEERLFWQQIGFDYSSSEAIDSDNRITPNGNSGQSGPLIKLTQLEVENLGKLRDATAFSRTRLLAPIIEKLRVHASFERPLRVVEISGSVQYPGLYPLPDNGSLRDVFLAAGGLSESAFSQLSEITRYSQSVGGDLSVKNIQFSPRSVVAGEKVITLESRDRINVFRNPEWQEQLKVELRGEVTFPGTYTISRGETLYSVLQRAGGLTEFADPNASVFLRRSLRQQEAENLRKLTQDLRKEIASEGLRKDSSAGSLVSYSEIQKLLRDLTDVKPLGRLVIDLPGLIARQENDLTLEDKDMLVVPGVNNTINVIGEVYVPTSHLFKPGLPYEEYVSLSGGFKGFADEERTYIIKANGSVVVPKRGGFWYQSNSESDFNVQPGDTIVVPFDSTHVDNLTLWTSASQIMYQFAVTIAAVGSL</sequence>
<reference evidence="19" key="1">
    <citation type="submission" date="2023-01" db="EMBL/GenBank/DDBJ databases">
        <title>Complete genome sequence of Planctobacterium marinum strain Dej080120_11.</title>
        <authorList>
            <person name="Ueki S."/>
            <person name="Maruyama F."/>
        </authorList>
    </citation>
    <scope>NUCLEOTIDE SEQUENCE</scope>
    <source>
        <strain evidence="19">Dej080120_11</strain>
    </source>
</reference>
<feature type="domain" description="SLBB" evidence="18">
    <location>
        <begin position="216"/>
        <end position="293"/>
    </location>
</feature>
<proteinExistence type="inferred from homology"/>
<evidence type="ECO:0000259" key="16">
    <source>
        <dbReference type="Pfam" id="PF02563"/>
    </source>
</evidence>
<evidence type="ECO:0000256" key="13">
    <source>
        <dbReference type="ARBA" id="ARBA00023237"/>
    </source>
</evidence>
<evidence type="ECO:0000256" key="15">
    <source>
        <dbReference type="SAM" id="SignalP"/>
    </source>
</evidence>
<dbReference type="GO" id="GO:0006811">
    <property type="term" value="P:monoatomic ion transport"/>
    <property type="evidence" value="ECO:0007669"/>
    <property type="project" value="UniProtKB-KW"/>
</dbReference>
<feature type="domain" description="Soluble ligand binding" evidence="17">
    <location>
        <begin position="675"/>
        <end position="713"/>
    </location>
</feature>
<keyword evidence="12" id="KW-0564">Palmitate</keyword>
<evidence type="ECO:0000256" key="6">
    <source>
        <dbReference type="ARBA" id="ARBA00022692"/>
    </source>
</evidence>
<keyword evidence="8" id="KW-0625">Polysaccharide transport</keyword>
<evidence type="ECO:0000259" key="17">
    <source>
        <dbReference type="Pfam" id="PF10531"/>
    </source>
</evidence>
<evidence type="ECO:0000256" key="12">
    <source>
        <dbReference type="ARBA" id="ARBA00023139"/>
    </source>
</evidence>
<dbReference type="GO" id="GO:0046930">
    <property type="term" value="C:pore complex"/>
    <property type="evidence" value="ECO:0007669"/>
    <property type="project" value="UniProtKB-KW"/>
</dbReference>
<keyword evidence="5 19" id="KW-0762">Sugar transport</keyword>
<feature type="signal peptide" evidence="15">
    <location>
        <begin position="1"/>
        <end position="24"/>
    </location>
</feature>
<comment type="similarity">
    <text evidence="2">Belongs to the BexD/CtrA/VexA family.</text>
</comment>
<dbReference type="AlphaFoldDB" id="A0AA48KRL2"/>
<evidence type="ECO:0000256" key="3">
    <source>
        <dbReference type="ARBA" id="ARBA00022448"/>
    </source>
</evidence>
<keyword evidence="9" id="KW-0406">Ion transport</keyword>
<keyword evidence="20" id="KW-1185">Reference proteome</keyword>
<dbReference type="Pfam" id="PF10531">
    <property type="entry name" value="SLBB"/>
    <property type="match status" value="3"/>
</dbReference>
<evidence type="ECO:0000256" key="2">
    <source>
        <dbReference type="ARBA" id="ARBA00009450"/>
    </source>
</evidence>
<dbReference type="PANTHER" id="PTHR33619:SF3">
    <property type="entry name" value="POLYSACCHARIDE EXPORT PROTEIN GFCE-RELATED"/>
    <property type="match status" value="1"/>
</dbReference>
<feature type="domain" description="Soluble ligand binding" evidence="17">
    <location>
        <begin position="581"/>
        <end position="617"/>
    </location>
</feature>
<dbReference type="Gene3D" id="3.30.1950.10">
    <property type="entry name" value="wza like domain"/>
    <property type="match status" value="1"/>
</dbReference>
<keyword evidence="14" id="KW-0449">Lipoprotein</keyword>
<dbReference type="GO" id="GO:0015288">
    <property type="term" value="F:porin activity"/>
    <property type="evidence" value="ECO:0007669"/>
    <property type="project" value="UniProtKB-KW"/>
</dbReference>
<evidence type="ECO:0000256" key="14">
    <source>
        <dbReference type="ARBA" id="ARBA00023288"/>
    </source>
</evidence>
<keyword evidence="3" id="KW-0813">Transport</keyword>
<keyword evidence="11" id="KW-0472">Membrane</keyword>
<evidence type="ECO:0000256" key="10">
    <source>
        <dbReference type="ARBA" id="ARBA00023114"/>
    </source>
</evidence>
<evidence type="ECO:0000256" key="5">
    <source>
        <dbReference type="ARBA" id="ARBA00022597"/>
    </source>
</evidence>
<evidence type="ECO:0000313" key="20">
    <source>
        <dbReference type="Proteomes" id="UP001333710"/>
    </source>
</evidence>
<feature type="domain" description="Polysaccharide export protein N-terminal" evidence="16">
    <location>
        <begin position="135"/>
        <end position="209"/>
    </location>
</feature>
<organism evidence="19 20">
    <name type="scientific">Planctobacterium marinum</name>
    <dbReference type="NCBI Taxonomy" id="1631968"/>
    <lineage>
        <taxon>Bacteria</taxon>
        <taxon>Pseudomonadati</taxon>
        <taxon>Pseudomonadota</taxon>
        <taxon>Gammaproteobacteria</taxon>
        <taxon>Alteromonadales</taxon>
        <taxon>Alteromonadaceae</taxon>
        <taxon>Planctobacterium</taxon>
    </lineage>
</organism>
<keyword evidence="4" id="KW-1134">Transmembrane beta strand</keyword>
<feature type="domain" description="Soluble ligand binding" evidence="17">
    <location>
        <begin position="300"/>
        <end position="347"/>
    </location>
</feature>
<keyword evidence="7 15" id="KW-0732">Signal</keyword>